<feature type="region of interest" description="Disordered" evidence="1">
    <location>
        <begin position="117"/>
        <end position="146"/>
    </location>
</feature>
<dbReference type="EMBL" id="JACASF010000011">
    <property type="protein sequence ID" value="KAF6450497.1"/>
    <property type="molecule type" value="Genomic_DNA"/>
</dbReference>
<dbReference type="Proteomes" id="UP000550707">
    <property type="component" value="Unassembled WGS sequence"/>
</dbReference>
<reference evidence="2 3" key="1">
    <citation type="journal article" date="2020" name="Nature">
        <title>Six reference-quality genomes reveal evolution of bat adaptations.</title>
        <authorList>
            <person name="Jebb D."/>
            <person name="Huang Z."/>
            <person name="Pippel M."/>
            <person name="Hughes G.M."/>
            <person name="Lavrichenko K."/>
            <person name="Devanna P."/>
            <person name="Winkler S."/>
            <person name="Jermiin L.S."/>
            <person name="Skirmuntt E.C."/>
            <person name="Katzourakis A."/>
            <person name="Burkitt-Gray L."/>
            <person name="Ray D.A."/>
            <person name="Sullivan K.A.M."/>
            <person name="Roscito J.G."/>
            <person name="Kirilenko B.M."/>
            <person name="Davalos L.M."/>
            <person name="Corthals A.P."/>
            <person name="Power M.L."/>
            <person name="Jones G."/>
            <person name="Ransome R.D."/>
            <person name="Dechmann D.K.N."/>
            <person name="Locatelli A.G."/>
            <person name="Puechmaille S.J."/>
            <person name="Fedrigo O."/>
            <person name="Jarvis E.D."/>
            <person name="Hiller M."/>
            <person name="Vernes S.C."/>
            <person name="Myers E.W."/>
            <person name="Teeling E.C."/>
        </authorList>
    </citation>
    <scope>NUCLEOTIDE SEQUENCE [LARGE SCALE GENOMIC DNA]</scope>
    <source>
        <strain evidence="2">MMolMol1</strain>
        <tissue evidence="2">Muscle</tissue>
    </source>
</reference>
<accession>A0A7J8FRW7</accession>
<proteinExistence type="predicted"/>
<sequence length="146" mass="15864">MELGRTCPRSSPWHSGQGLCVLPFPVPRLSSKPRGPRDPQLAEHSQLVSSARPGPKPVNTWGDRLPLERPFVCPALRGLQCKGRLSPTCLFPGITNLVIVKREQASICNEQVASWDRSGYNEDGRGSDSRTSTGAKLMSSQPGSTK</sequence>
<evidence type="ECO:0000256" key="1">
    <source>
        <dbReference type="SAM" id="MobiDB-lite"/>
    </source>
</evidence>
<feature type="region of interest" description="Disordered" evidence="1">
    <location>
        <begin position="30"/>
        <end position="63"/>
    </location>
</feature>
<feature type="compositionally biased region" description="Basic and acidic residues" evidence="1">
    <location>
        <begin position="119"/>
        <end position="128"/>
    </location>
</feature>
<name>A0A7J8FRW7_MOLMO</name>
<dbReference type="InParanoid" id="A0A7J8FRW7"/>
<protein>
    <submittedName>
        <fullName evidence="2">Uncharacterized protein</fullName>
    </submittedName>
</protein>
<comment type="caution">
    <text evidence="2">The sequence shown here is derived from an EMBL/GenBank/DDBJ whole genome shotgun (WGS) entry which is preliminary data.</text>
</comment>
<organism evidence="2 3">
    <name type="scientific">Molossus molossus</name>
    <name type="common">Pallas' mastiff bat</name>
    <name type="synonym">Vespertilio molossus</name>
    <dbReference type="NCBI Taxonomy" id="27622"/>
    <lineage>
        <taxon>Eukaryota</taxon>
        <taxon>Metazoa</taxon>
        <taxon>Chordata</taxon>
        <taxon>Craniata</taxon>
        <taxon>Vertebrata</taxon>
        <taxon>Euteleostomi</taxon>
        <taxon>Mammalia</taxon>
        <taxon>Eutheria</taxon>
        <taxon>Laurasiatheria</taxon>
        <taxon>Chiroptera</taxon>
        <taxon>Yangochiroptera</taxon>
        <taxon>Molossidae</taxon>
        <taxon>Molossus</taxon>
    </lineage>
</organism>
<feature type="compositionally biased region" description="Polar residues" evidence="1">
    <location>
        <begin position="129"/>
        <end position="146"/>
    </location>
</feature>
<evidence type="ECO:0000313" key="3">
    <source>
        <dbReference type="Proteomes" id="UP000550707"/>
    </source>
</evidence>
<gene>
    <name evidence="2" type="ORF">HJG59_008371</name>
</gene>
<dbReference type="AlphaFoldDB" id="A0A7J8FRW7"/>
<evidence type="ECO:0000313" key="2">
    <source>
        <dbReference type="EMBL" id="KAF6450497.1"/>
    </source>
</evidence>
<keyword evidence="3" id="KW-1185">Reference proteome</keyword>